<evidence type="ECO:0000259" key="2">
    <source>
        <dbReference type="Pfam" id="PF00156"/>
    </source>
</evidence>
<feature type="domain" description="Double zinc ribbon" evidence="3">
    <location>
        <begin position="31"/>
        <end position="77"/>
    </location>
</feature>
<dbReference type="Gene3D" id="3.40.50.2020">
    <property type="match status" value="1"/>
</dbReference>
<evidence type="ECO:0000256" key="1">
    <source>
        <dbReference type="ARBA" id="ARBA00008007"/>
    </source>
</evidence>
<sequence>MEGEAHEVKAAGSAVRGGRLAAGMRALGRAVLDQLYPPVCLVCDAAIADPDAICAACFARLRPITRPFCPVLGLPFEVPMGPEARSAEAIAHPPPFDRARSAVLYNGIARGLVSRLKYGDRPEIARLCARLMAAAGREFWSEKPLLVPVPLHRGRLFARRFNQSAELAREVARITGLDCDHRLVIRRRPTRHQVGLSGDQRRRNLEGAFALAPDALRRLSGRPVVLIDDVITTGATVRTIARVLKRGGVERIDVLSFARVVIGAETD</sequence>
<dbReference type="PANTHER" id="PTHR47505:SF1">
    <property type="entry name" value="DNA UTILIZATION PROTEIN YHGH"/>
    <property type="match status" value="1"/>
</dbReference>
<dbReference type="Pfam" id="PF18912">
    <property type="entry name" value="DZR_2"/>
    <property type="match status" value="1"/>
</dbReference>
<gene>
    <name evidence="4" type="ORF">SAMN02983003_2959</name>
</gene>
<evidence type="ECO:0000313" key="4">
    <source>
        <dbReference type="EMBL" id="SFZ85789.1"/>
    </source>
</evidence>
<dbReference type="SUPFAM" id="SSF53271">
    <property type="entry name" value="PRTase-like"/>
    <property type="match status" value="1"/>
</dbReference>
<comment type="similarity">
    <text evidence="1">Belongs to the ComF/GntX family.</text>
</comment>
<evidence type="ECO:0000259" key="3">
    <source>
        <dbReference type="Pfam" id="PF18912"/>
    </source>
</evidence>
<dbReference type="InterPro" id="IPR044005">
    <property type="entry name" value="DZR_2"/>
</dbReference>
<keyword evidence="5" id="KW-1185">Reference proteome</keyword>
<organism evidence="4 5">
    <name type="scientific">Devosia enhydra</name>
    <dbReference type="NCBI Taxonomy" id="665118"/>
    <lineage>
        <taxon>Bacteria</taxon>
        <taxon>Pseudomonadati</taxon>
        <taxon>Pseudomonadota</taxon>
        <taxon>Alphaproteobacteria</taxon>
        <taxon>Hyphomicrobiales</taxon>
        <taxon>Devosiaceae</taxon>
        <taxon>Devosia</taxon>
    </lineage>
</organism>
<proteinExistence type="inferred from homology"/>
<protein>
    <submittedName>
        <fullName evidence="4">ComF family protein</fullName>
    </submittedName>
</protein>
<dbReference type="Proteomes" id="UP000183447">
    <property type="component" value="Unassembled WGS sequence"/>
</dbReference>
<dbReference type="InterPro" id="IPR029057">
    <property type="entry name" value="PRTase-like"/>
</dbReference>
<dbReference type="PANTHER" id="PTHR47505">
    <property type="entry name" value="DNA UTILIZATION PROTEIN YHGH"/>
    <property type="match status" value="1"/>
</dbReference>
<dbReference type="CDD" id="cd06223">
    <property type="entry name" value="PRTases_typeI"/>
    <property type="match status" value="1"/>
</dbReference>
<accession>A0A1K2I072</accession>
<dbReference type="InterPro" id="IPR051910">
    <property type="entry name" value="ComF/GntX_DNA_util-trans"/>
</dbReference>
<dbReference type="InterPro" id="IPR000836">
    <property type="entry name" value="PRTase_dom"/>
</dbReference>
<name>A0A1K2I072_9HYPH</name>
<dbReference type="AlphaFoldDB" id="A0A1K2I072"/>
<feature type="domain" description="Phosphoribosyltransferase" evidence="2">
    <location>
        <begin position="118"/>
        <end position="255"/>
    </location>
</feature>
<dbReference type="STRING" id="665118.SAMN02983003_2959"/>
<dbReference type="EMBL" id="FPKU01000002">
    <property type="protein sequence ID" value="SFZ85789.1"/>
    <property type="molecule type" value="Genomic_DNA"/>
</dbReference>
<dbReference type="Pfam" id="PF00156">
    <property type="entry name" value="Pribosyltran"/>
    <property type="match status" value="1"/>
</dbReference>
<reference evidence="4 5" key="1">
    <citation type="submission" date="2016-11" db="EMBL/GenBank/DDBJ databases">
        <authorList>
            <person name="Jaros S."/>
            <person name="Januszkiewicz K."/>
            <person name="Wedrychowicz H."/>
        </authorList>
    </citation>
    <scope>NUCLEOTIDE SEQUENCE [LARGE SCALE GENOMIC DNA]</scope>
    <source>
        <strain evidence="4 5">ATCC 23634</strain>
    </source>
</reference>
<dbReference type="RefSeq" id="WP_072344479.1">
    <property type="nucleotide sequence ID" value="NZ_FPKU01000002.1"/>
</dbReference>
<evidence type="ECO:0000313" key="5">
    <source>
        <dbReference type="Proteomes" id="UP000183447"/>
    </source>
</evidence>